<dbReference type="InParanoid" id="F9XKN7"/>
<accession>F9XKN7</accession>
<protein>
    <submittedName>
        <fullName evidence="1">Uncharacterized protein</fullName>
    </submittedName>
</protein>
<proteinExistence type="predicted"/>
<gene>
    <name evidence="1" type="ORF">MYCGRDRAFT_105920</name>
</gene>
<evidence type="ECO:0000313" key="2">
    <source>
        <dbReference type="Proteomes" id="UP000008062"/>
    </source>
</evidence>
<dbReference type="RefSeq" id="XP_003848846.1">
    <property type="nucleotide sequence ID" value="XM_003848798.1"/>
</dbReference>
<evidence type="ECO:0000313" key="1">
    <source>
        <dbReference type="EMBL" id="EGP83822.1"/>
    </source>
</evidence>
<reference evidence="1 2" key="1">
    <citation type="journal article" date="2011" name="PLoS Genet.">
        <title>Finished genome of the fungal wheat pathogen Mycosphaerella graminicola reveals dispensome structure, chromosome plasticity, and stealth pathogenesis.</title>
        <authorList>
            <person name="Goodwin S.B."/>
            <person name="Ben M'barek S."/>
            <person name="Dhillon B."/>
            <person name="Wittenberg A.H.J."/>
            <person name="Crane C.F."/>
            <person name="Hane J.K."/>
            <person name="Foster A.J."/>
            <person name="Van der Lee T.A.J."/>
            <person name="Grimwood J."/>
            <person name="Aerts A."/>
            <person name="Antoniw J."/>
            <person name="Bailey A."/>
            <person name="Bluhm B."/>
            <person name="Bowler J."/>
            <person name="Bristow J."/>
            <person name="van der Burgt A."/>
            <person name="Canto-Canche B."/>
            <person name="Churchill A.C.L."/>
            <person name="Conde-Ferraez L."/>
            <person name="Cools H.J."/>
            <person name="Coutinho P.M."/>
            <person name="Csukai M."/>
            <person name="Dehal P."/>
            <person name="De Wit P."/>
            <person name="Donzelli B."/>
            <person name="van de Geest H.C."/>
            <person name="van Ham R.C.H.J."/>
            <person name="Hammond-Kosack K.E."/>
            <person name="Henrissat B."/>
            <person name="Kilian A."/>
            <person name="Kobayashi A.K."/>
            <person name="Koopmann E."/>
            <person name="Kourmpetis Y."/>
            <person name="Kuzniar A."/>
            <person name="Lindquist E."/>
            <person name="Lombard V."/>
            <person name="Maliepaard C."/>
            <person name="Martins N."/>
            <person name="Mehrabi R."/>
            <person name="Nap J.P.H."/>
            <person name="Ponomarenko A."/>
            <person name="Rudd J.J."/>
            <person name="Salamov A."/>
            <person name="Schmutz J."/>
            <person name="Schouten H.J."/>
            <person name="Shapiro H."/>
            <person name="Stergiopoulos I."/>
            <person name="Torriani S.F.F."/>
            <person name="Tu H."/>
            <person name="de Vries R.P."/>
            <person name="Waalwijk C."/>
            <person name="Ware S.B."/>
            <person name="Wiebenga A."/>
            <person name="Zwiers L.-H."/>
            <person name="Oliver R.P."/>
            <person name="Grigoriev I.V."/>
            <person name="Kema G.H.J."/>
        </authorList>
    </citation>
    <scope>NUCLEOTIDE SEQUENCE [LARGE SCALE GENOMIC DNA]</scope>
    <source>
        <strain evidence="2">CBS 115943 / IPO323</strain>
    </source>
</reference>
<feature type="non-terminal residue" evidence="1">
    <location>
        <position position="104"/>
    </location>
</feature>
<sequence>MRACMIRSGIASTANTSTALSSEMPEPKSLDTFVLSRSFRSRKSGMVNGFGRREHAGPETRDGSLVFSSSELFVGLVDLGSSFSTVESGEWGCDVFVKHASDDG</sequence>
<dbReference type="KEGG" id="ztr:MYCGRDRAFT_105920"/>
<dbReference type="AlphaFoldDB" id="F9XKN7"/>
<name>F9XKN7_ZYMTI</name>
<keyword evidence="2" id="KW-1185">Reference proteome</keyword>
<dbReference type="HOGENOM" id="CLU_2256614_0_0_1"/>
<dbReference type="GeneID" id="13398620"/>
<dbReference type="Proteomes" id="UP000008062">
    <property type="component" value="Chromosome 10"/>
</dbReference>
<dbReference type="EMBL" id="CM001205">
    <property type="protein sequence ID" value="EGP83822.1"/>
    <property type="molecule type" value="Genomic_DNA"/>
</dbReference>
<organism evidence="1 2">
    <name type="scientific">Zymoseptoria tritici (strain CBS 115943 / IPO323)</name>
    <name type="common">Speckled leaf blotch fungus</name>
    <name type="synonym">Septoria tritici</name>
    <dbReference type="NCBI Taxonomy" id="336722"/>
    <lineage>
        <taxon>Eukaryota</taxon>
        <taxon>Fungi</taxon>
        <taxon>Dikarya</taxon>
        <taxon>Ascomycota</taxon>
        <taxon>Pezizomycotina</taxon>
        <taxon>Dothideomycetes</taxon>
        <taxon>Dothideomycetidae</taxon>
        <taxon>Mycosphaerellales</taxon>
        <taxon>Mycosphaerellaceae</taxon>
        <taxon>Zymoseptoria</taxon>
    </lineage>
</organism>